<gene>
    <name evidence="7" type="primary">pgl</name>
    <name evidence="9" type="ORF">BN948_02823</name>
</gene>
<evidence type="ECO:0000259" key="8">
    <source>
        <dbReference type="Pfam" id="PF01182"/>
    </source>
</evidence>
<reference evidence="10" key="1">
    <citation type="submission" date="2014-11" db="EMBL/GenBank/DDBJ databases">
        <title>Draft genome sequence of Hydrogenophaga intermedia S1.</title>
        <authorList>
            <person name="Gan H.M."/>
            <person name="Chew T.H."/>
            <person name="Stolz A."/>
        </authorList>
    </citation>
    <scope>NUCLEOTIDE SEQUENCE [LARGE SCALE GENOMIC DNA]</scope>
    <source>
        <strain evidence="10">S1</strain>
    </source>
</reference>
<dbReference type="Gene3D" id="3.40.50.1360">
    <property type="match status" value="1"/>
</dbReference>
<keyword evidence="10" id="KW-1185">Reference proteome</keyword>
<dbReference type="InterPro" id="IPR006148">
    <property type="entry name" value="Glc/Gal-6P_isomerase"/>
</dbReference>
<organism evidence="9 10">
    <name type="scientific">Hydrogenophaga intermedia</name>
    <dbReference type="NCBI Taxonomy" id="65786"/>
    <lineage>
        <taxon>Bacteria</taxon>
        <taxon>Pseudomonadati</taxon>
        <taxon>Pseudomonadota</taxon>
        <taxon>Betaproteobacteria</taxon>
        <taxon>Burkholderiales</taxon>
        <taxon>Comamonadaceae</taxon>
        <taxon>Hydrogenophaga</taxon>
    </lineage>
</organism>
<evidence type="ECO:0000256" key="5">
    <source>
        <dbReference type="ARBA" id="ARBA00013198"/>
    </source>
</evidence>
<comment type="similarity">
    <text evidence="4 7">Belongs to the glucosamine/galactosamine-6-phosphate isomerase family. 6-phosphogluconolactonase subfamily.</text>
</comment>
<dbReference type="CDD" id="cd01400">
    <property type="entry name" value="6PGL"/>
    <property type="match status" value="1"/>
</dbReference>
<comment type="catalytic activity">
    <reaction evidence="1 7">
        <text>6-phospho-D-glucono-1,5-lactone + H2O = 6-phospho-D-gluconate + H(+)</text>
        <dbReference type="Rhea" id="RHEA:12556"/>
        <dbReference type="ChEBI" id="CHEBI:15377"/>
        <dbReference type="ChEBI" id="CHEBI:15378"/>
        <dbReference type="ChEBI" id="CHEBI:57955"/>
        <dbReference type="ChEBI" id="CHEBI:58759"/>
        <dbReference type="EC" id="3.1.1.31"/>
    </reaction>
</comment>
<dbReference type="InterPro" id="IPR037171">
    <property type="entry name" value="NagB/RpiA_transferase-like"/>
</dbReference>
<dbReference type="GO" id="GO:0017057">
    <property type="term" value="F:6-phosphogluconolactonase activity"/>
    <property type="evidence" value="ECO:0007669"/>
    <property type="project" value="UniProtKB-UniRule"/>
</dbReference>
<dbReference type="Pfam" id="PF01182">
    <property type="entry name" value="Glucosamine_iso"/>
    <property type="match status" value="1"/>
</dbReference>
<sequence>MNQHPCNTPAELAQRLAAWIGLRLHQAIDGRGHAVLAVSGGKSPVPLFEALRAQPLEWSRVSITLVDERCVPHDHPDSNTALVRTHLLQGPASAATFVPWFDELPDTLDDAALQTLADAAGQRLATQPWPWDLAILGMGEDGHTASLFPHAPGLTQALHASGPVAWTRPLNAPHARLTMTLPALLATRELVLPLIGPAKLRVYQQARLSEDDTLPISLVLHQHTTPVQVWLA</sequence>
<dbReference type="PANTHER" id="PTHR11054">
    <property type="entry name" value="6-PHOSPHOGLUCONOLACTONASE"/>
    <property type="match status" value="1"/>
</dbReference>
<dbReference type="EMBL" id="CCAE010000023">
    <property type="protein sequence ID" value="CDN88389.1"/>
    <property type="molecule type" value="Genomic_DNA"/>
</dbReference>
<evidence type="ECO:0000256" key="1">
    <source>
        <dbReference type="ARBA" id="ARBA00000832"/>
    </source>
</evidence>
<evidence type="ECO:0000256" key="4">
    <source>
        <dbReference type="ARBA" id="ARBA00010662"/>
    </source>
</evidence>
<dbReference type="PANTHER" id="PTHR11054:SF0">
    <property type="entry name" value="6-PHOSPHOGLUCONOLACTONASE"/>
    <property type="match status" value="1"/>
</dbReference>
<evidence type="ECO:0000256" key="2">
    <source>
        <dbReference type="ARBA" id="ARBA00002681"/>
    </source>
</evidence>
<dbReference type="EC" id="3.1.1.31" evidence="5 7"/>
<evidence type="ECO:0000256" key="3">
    <source>
        <dbReference type="ARBA" id="ARBA00004961"/>
    </source>
</evidence>
<dbReference type="InterPro" id="IPR039104">
    <property type="entry name" value="6PGL"/>
</dbReference>
<dbReference type="NCBIfam" id="TIGR01198">
    <property type="entry name" value="pgl"/>
    <property type="match status" value="1"/>
</dbReference>
<dbReference type="Proteomes" id="UP000028878">
    <property type="component" value="Unassembled WGS sequence"/>
</dbReference>
<proteinExistence type="inferred from homology"/>
<comment type="pathway">
    <text evidence="3 7">Carbohydrate degradation; pentose phosphate pathway; D-ribulose 5-phosphate from D-glucose 6-phosphate (oxidative stage): step 2/3.</text>
</comment>
<evidence type="ECO:0000256" key="6">
    <source>
        <dbReference type="ARBA" id="ARBA00020337"/>
    </source>
</evidence>
<dbReference type="InterPro" id="IPR005900">
    <property type="entry name" value="6-phosphogluconolactonase_DevB"/>
</dbReference>
<dbReference type="SUPFAM" id="SSF100950">
    <property type="entry name" value="NagB/RpiA/CoA transferase-like"/>
    <property type="match status" value="1"/>
</dbReference>
<dbReference type="RefSeq" id="WP_009518166.1">
    <property type="nucleotide sequence ID" value="NZ_CCAE010000023.1"/>
</dbReference>
<comment type="function">
    <text evidence="2 7">Hydrolysis of 6-phosphogluconolactone to 6-phosphogluconate.</text>
</comment>
<keyword evidence="7" id="KW-0378">Hydrolase</keyword>
<dbReference type="GO" id="GO:0005975">
    <property type="term" value="P:carbohydrate metabolic process"/>
    <property type="evidence" value="ECO:0007669"/>
    <property type="project" value="UniProtKB-UniRule"/>
</dbReference>
<dbReference type="AlphaFoldDB" id="A0A1L1PKX8"/>
<protein>
    <recommendedName>
        <fullName evidence="6 7">6-phosphogluconolactonase</fullName>
        <shortName evidence="7">6PGL</shortName>
        <ecNumber evidence="5 7">3.1.1.31</ecNumber>
    </recommendedName>
</protein>
<accession>A0A1L1PKX8</accession>
<evidence type="ECO:0000313" key="9">
    <source>
        <dbReference type="EMBL" id="CDN88389.1"/>
    </source>
</evidence>
<dbReference type="GO" id="GO:0006098">
    <property type="term" value="P:pentose-phosphate shunt"/>
    <property type="evidence" value="ECO:0007669"/>
    <property type="project" value="UniProtKB-UniPathway"/>
</dbReference>
<evidence type="ECO:0000313" key="10">
    <source>
        <dbReference type="Proteomes" id="UP000028878"/>
    </source>
</evidence>
<evidence type="ECO:0000256" key="7">
    <source>
        <dbReference type="RuleBase" id="RU365095"/>
    </source>
</evidence>
<feature type="domain" description="Glucosamine/galactosamine-6-phosphate isomerase" evidence="8">
    <location>
        <begin position="8"/>
        <end position="223"/>
    </location>
</feature>
<dbReference type="UniPathway" id="UPA00115">
    <property type="reaction ID" value="UER00409"/>
</dbReference>
<name>A0A1L1PKX8_HYDIT</name>